<feature type="signal peptide" evidence="1">
    <location>
        <begin position="1"/>
        <end position="19"/>
    </location>
</feature>
<dbReference type="Proteomes" id="UP000575898">
    <property type="component" value="Unassembled WGS sequence"/>
</dbReference>
<comment type="caution">
    <text evidence="2">The sequence shown here is derived from an EMBL/GenBank/DDBJ whole genome shotgun (WGS) entry which is preliminary data.</text>
</comment>
<dbReference type="InterPro" id="IPR011042">
    <property type="entry name" value="6-blade_b-propeller_TolB-like"/>
</dbReference>
<dbReference type="AlphaFoldDB" id="A0A840MKM9"/>
<keyword evidence="1" id="KW-0732">Signal</keyword>
<evidence type="ECO:0000256" key="1">
    <source>
        <dbReference type="SAM" id="SignalP"/>
    </source>
</evidence>
<dbReference type="Gene3D" id="2.120.10.30">
    <property type="entry name" value="TolB, C-terminal domain"/>
    <property type="match status" value="1"/>
</dbReference>
<dbReference type="SUPFAM" id="SSF63829">
    <property type="entry name" value="Calcium-dependent phosphotriesterase"/>
    <property type="match status" value="1"/>
</dbReference>
<protein>
    <submittedName>
        <fullName evidence="2">Sugar lactone lactonase YvrE</fullName>
    </submittedName>
</protein>
<sequence length="314" mass="32847">MKRLFTFCFALLATLTAWAGDEVALPAGVRPAGLAAGRDGSLYVASAAQGHLFRVAPGAGKSELFVTASALGANGSLGVGVDDRAQLLWVCTLTGTLEKPLASALKAVELPEGRVRGSYDLPAGSVCNDLTIGRDGTVYLTDSAQSMLLRLRKGEDRISVWLKDDRFTTDGSGVGMITDGRGANGITVDGMGAIMVMVSGPGRLFRVPVRWDGSAGVPVEVKLSRTLIQADGLRLWTKRRLLVVEADGGLARIDWVGETGKVQTMAESLGRPTAVIVRGGKAIVAHVRTTASDGANPSTTVEQAGISMVELPKM</sequence>
<evidence type="ECO:0000313" key="2">
    <source>
        <dbReference type="EMBL" id="MBB5019734.1"/>
    </source>
</evidence>
<feature type="chain" id="PRO_5032640666" evidence="1">
    <location>
        <begin position="20"/>
        <end position="314"/>
    </location>
</feature>
<evidence type="ECO:0000313" key="3">
    <source>
        <dbReference type="Proteomes" id="UP000575898"/>
    </source>
</evidence>
<accession>A0A840MKM9</accession>
<proteinExistence type="predicted"/>
<name>A0A840MKM9_9PROT</name>
<gene>
    <name evidence="2" type="ORF">HNQ59_003042</name>
</gene>
<keyword evidence="3" id="KW-1185">Reference proteome</keyword>
<organism evidence="2 3">
    <name type="scientific">Chitinivorax tropicus</name>
    <dbReference type="NCBI Taxonomy" id="714531"/>
    <lineage>
        <taxon>Bacteria</taxon>
        <taxon>Pseudomonadati</taxon>
        <taxon>Pseudomonadota</taxon>
        <taxon>Betaproteobacteria</taxon>
        <taxon>Chitinivorax</taxon>
    </lineage>
</organism>
<dbReference type="EMBL" id="JACHHY010000019">
    <property type="protein sequence ID" value="MBB5019734.1"/>
    <property type="molecule type" value="Genomic_DNA"/>
</dbReference>
<dbReference type="RefSeq" id="WP_184041058.1">
    <property type="nucleotide sequence ID" value="NZ_JACHHY010000019.1"/>
</dbReference>
<reference evidence="2 3" key="1">
    <citation type="submission" date="2020-08" db="EMBL/GenBank/DDBJ databases">
        <title>Genomic Encyclopedia of Type Strains, Phase IV (KMG-IV): sequencing the most valuable type-strain genomes for metagenomic binning, comparative biology and taxonomic classification.</title>
        <authorList>
            <person name="Goeker M."/>
        </authorList>
    </citation>
    <scope>NUCLEOTIDE SEQUENCE [LARGE SCALE GENOMIC DNA]</scope>
    <source>
        <strain evidence="2 3">DSM 27165</strain>
    </source>
</reference>